<dbReference type="EMBL" id="CP112932">
    <property type="protein sequence ID" value="WPY01027.1"/>
    <property type="molecule type" value="Genomic_DNA"/>
</dbReference>
<keyword evidence="2" id="KW-0121">Carboxypeptidase</keyword>
<dbReference type="SUPFAM" id="SSF141986">
    <property type="entry name" value="LD-carboxypeptidase A C-terminal domain-like"/>
    <property type="match status" value="1"/>
</dbReference>
<dbReference type="CDD" id="cd07025">
    <property type="entry name" value="Peptidase_S66"/>
    <property type="match status" value="1"/>
</dbReference>
<organism evidence="8 9">
    <name type="scientific">Candidatus Trichorickettsia mobilis</name>
    <dbReference type="NCBI Taxonomy" id="1346319"/>
    <lineage>
        <taxon>Bacteria</taxon>
        <taxon>Pseudomonadati</taxon>
        <taxon>Pseudomonadota</taxon>
        <taxon>Alphaproteobacteria</taxon>
        <taxon>Rickettsiales</taxon>
        <taxon>Rickettsiaceae</taxon>
        <taxon>Rickettsieae</taxon>
        <taxon>Candidatus Trichorickettsia</taxon>
    </lineage>
</organism>
<dbReference type="InterPro" id="IPR029062">
    <property type="entry name" value="Class_I_gatase-like"/>
</dbReference>
<dbReference type="Pfam" id="PF17676">
    <property type="entry name" value="Peptidase_S66C"/>
    <property type="match status" value="1"/>
</dbReference>
<keyword evidence="3" id="KW-0645">Protease</keyword>
<keyword evidence="4" id="KW-0378">Hydrolase</keyword>
<evidence type="ECO:0000256" key="4">
    <source>
        <dbReference type="ARBA" id="ARBA00022801"/>
    </source>
</evidence>
<gene>
    <name evidence="8" type="ORF">Trichorick_00920</name>
</gene>
<feature type="domain" description="LD-carboxypeptidase N-terminal" evidence="6">
    <location>
        <begin position="40"/>
        <end position="155"/>
    </location>
</feature>
<dbReference type="InterPro" id="IPR027461">
    <property type="entry name" value="Carboxypeptidase_A_C_sf"/>
</dbReference>
<dbReference type="InterPro" id="IPR027478">
    <property type="entry name" value="LdcA_N"/>
</dbReference>
<evidence type="ECO:0000313" key="9">
    <source>
        <dbReference type="Proteomes" id="UP001326613"/>
    </source>
</evidence>
<evidence type="ECO:0000256" key="1">
    <source>
        <dbReference type="ARBA" id="ARBA00010233"/>
    </source>
</evidence>
<accession>A0ABZ0UWN0</accession>
<proteinExistence type="inferred from homology"/>
<dbReference type="PIRSF" id="PIRSF028757">
    <property type="entry name" value="LD-carboxypeptidase"/>
    <property type="match status" value="1"/>
</dbReference>
<feature type="domain" description="LD-carboxypeptidase C-terminal" evidence="7">
    <location>
        <begin position="206"/>
        <end position="315"/>
    </location>
</feature>
<sequence>MYSSYKALIFFVLLLITKVVFANFERDNADFLRLLKNTPITIAAPASGTDNASLEKLRSISSLKLLLPDNCFDGSQSLFHAHTDQVRFECLKNALFDRSSQIVWCLRGGYGAAKIIPLLKRLKKPAKDKWLIGFSDITALHIFLTQEWGWKTIHGNGIVEILNQDKKRTNFTKIAEIVSGKVKSVTIKGLLAINSLADEHKGQHVKGTLTGGNLTIVETSIGTEWQIKTSNKILFLEDVGIKPYQLDRALTHLRQAGLLAEVKAIIFGACGNDDQNMIAALKDFAATVNIPIFKSNRFGHEQVNDPIIYNTEARIAPTKDSKFDLIIDLFPNPFMIQKLSLERGLMNNIGTVNK</sequence>
<dbReference type="Gene3D" id="3.50.30.60">
    <property type="entry name" value="LD-carboxypeptidase A C-terminal domain-like"/>
    <property type="match status" value="1"/>
</dbReference>
<name>A0ABZ0UWN0_9RICK</name>
<dbReference type="Pfam" id="PF02016">
    <property type="entry name" value="Peptidase_S66"/>
    <property type="match status" value="1"/>
</dbReference>
<reference evidence="8 9" key="1">
    <citation type="submission" date="2022-10" db="EMBL/GenBank/DDBJ databases">
        <title>Host association and intracellularity evolved multiple times independently in the Rickettsiales.</title>
        <authorList>
            <person name="Castelli M."/>
            <person name="Nardi T."/>
            <person name="Gammuto L."/>
            <person name="Bellinzona G."/>
            <person name="Sabaneyeva E."/>
            <person name="Potekhin A."/>
            <person name="Serra V."/>
            <person name="Petroni G."/>
            <person name="Sassera D."/>
        </authorList>
    </citation>
    <scope>NUCLEOTIDE SEQUENCE [LARGE SCALE GENOMIC DNA]</scope>
    <source>
        <strain evidence="8 9">Kr 154-4</strain>
    </source>
</reference>
<dbReference type="PANTHER" id="PTHR30237">
    <property type="entry name" value="MURAMOYLTETRAPEPTIDE CARBOXYPEPTIDASE"/>
    <property type="match status" value="1"/>
</dbReference>
<evidence type="ECO:0000256" key="5">
    <source>
        <dbReference type="ARBA" id="ARBA00022825"/>
    </source>
</evidence>
<keyword evidence="5" id="KW-0720">Serine protease</keyword>
<evidence type="ECO:0000313" key="8">
    <source>
        <dbReference type="EMBL" id="WPY01027.1"/>
    </source>
</evidence>
<dbReference type="PANTHER" id="PTHR30237:SF2">
    <property type="entry name" value="MUREIN TETRAPEPTIDE CARBOXYPEPTIDASE"/>
    <property type="match status" value="1"/>
</dbReference>
<dbReference type="InterPro" id="IPR003507">
    <property type="entry name" value="S66_fam"/>
</dbReference>
<dbReference type="Gene3D" id="3.40.50.10740">
    <property type="entry name" value="Class I glutamine amidotransferase-like"/>
    <property type="match status" value="1"/>
</dbReference>
<protein>
    <submittedName>
        <fullName evidence="8">LD-carboxypeptidase</fullName>
    </submittedName>
</protein>
<evidence type="ECO:0000259" key="7">
    <source>
        <dbReference type="Pfam" id="PF17676"/>
    </source>
</evidence>
<evidence type="ECO:0000259" key="6">
    <source>
        <dbReference type="Pfam" id="PF02016"/>
    </source>
</evidence>
<comment type="similarity">
    <text evidence="1">Belongs to the peptidase S66 family.</text>
</comment>
<dbReference type="InterPro" id="IPR040449">
    <property type="entry name" value="Peptidase_S66_N"/>
</dbReference>
<dbReference type="InterPro" id="IPR040921">
    <property type="entry name" value="Peptidase_S66C"/>
</dbReference>
<dbReference type="SUPFAM" id="SSF52317">
    <property type="entry name" value="Class I glutamine amidotransferase-like"/>
    <property type="match status" value="1"/>
</dbReference>
<evidence type="ECO:0000256" key="2">
    <source>
        <dbReference type="ARBA" id="ARBA00022645"/>
    </source>
</evidence>
<evidence type="ECO:0000256" key="3">
    <source>
        <dbReference type="ARBA" id="ARBA00022670"/>
    </source>
</evidence>
<dbReference type="Proteomes" id="UP001326613">
    <property type="component" value="Chromosome"/>
</dbReference>
<keyword evidence="9" id="KW-1185">Reference proteome</keyword>